<organism evidence="4 5">
    <name type="scientific">Pseudoclavibacter albus</name>
    <dbReference type="NCBI Taxonomy" id="272241"/>
    <lineage>
        <taxon>Bacteria</taxon>
        <taxon>Bacillati</taxon>
        <taxon>Actinomycetota</taxon>
        <taxon>Actinomycetes</taxon>
        <taxon>Micrococcales</taxon>
        <taxon>Microbacteriaceae</taxon>
        <taxon>Pseudoclavibacter</taxon>
    </lineage>
</organism>
<dbReference type="RefSeq" id="WP_260104398.1">
    <property type="nucleotide sequence ID" value="NZ_JALXSQ010000027.1"/>
</dbReference>
<protein>
    <submittedName>
        <fullName evidence="4">ATP-binding cassette domain-containing protein</fullName>
    </submittedName>
</protein>
<evidence type="ECO:0000256" key="2">
    <source>
        <dbReference type="ARBA" id="ARBA00022840"/>
    </source>
</evidence>
<dbReference type="SUPFAM" id="SSF52540">
    <property type="entry name" value="P-loop containing nucleoside triphosphate hydrolases"/>
    <property type="match status" value="1"/>
</dbReference>
<comment type="caution">
    <text evidence="4">The sequence shown here is derived from an EMBL/GenBank/DDBJ whole genome shotgun (WGS) entry which is preliminary data.</text>
</comment>
<dbReference type="PANTHER" id="PTHR24220">
    <property type="entry name" value="IMPORT ATP-BINDING PROTEIN"/>
    <property type="match status" value="1"/>
</dbReference>
<dbReference type="InterPro" id="IPR015854">
    <property type="entry name" value="ABC_transpr_LolD-like"/>
</dbReference>
<evidence type="ECO:0000256" key="1">
    <source>
        <dbReference type="ARBA" id="ARBA00022741"/>
    </source>
</evidence>
<dbReference type="InterPro" id="IPR003593">
    <property type="entry name" value="AAA+_ATPase"/>
</dbReference>
<dbReference type="GO" id="GO:0005524">
    <property type="term" value="F:ATP binding"/>
    <property type="evidence" value="ECO:0007669"/>
    <property type="project" value="UniProtKB-KW"/>
</dbReference>
<evidence type="ECO:0000313" key="5">
    <source>
        <dbReference type="Proteomes" id="UP001525379"/>
    </source>
</evidence>
<dbReference type="InterPro" id="IPR017871">
    <property type="entry name" value="ABC_transporter-like_CS"/>
</dbReference>
<accession>A0ABT2HYB4</accession>
<dbReference type="Gene3D" id="3.40.50.300">
    <property type="entry name" value="P-loop containing nucleotide triphosphate hydrolases"/>
    <property type="match status" value="1"/>
</dbReference>
<gene>
    <name evidence="4" type="ORF">M3D15_07330</name>
</gene>
<sequence length="237" mass="25491">MLELHQITYRVQDGDSIRDILRDVSLTVTDGEIACLTGPSGSGKSTALAVASRLVRPARGTVLLDGRDITALPERAAAAARLEHLGIVFQTPKLLGALTVREQLELMVRLGAGDLAALSKTEQNARIDETLELVGISDLAKRRPAQLSGGQQQRANIARAIIHRPGTLLVDEPTSALDVTRSNHIMELLTSLTHDLGTATLVVTHEQAHLPLFDTVYRMQDGVLEAREGRTSVGAMS</sequence>
<keyword evidence="5" id="KW-1185">Reference proteome</keyword>
<dbReference type="EMBL" id="JALXSQ010000027">
    <property type="protein sequence ID" value="MCT2043141.1"/>
    <property type="molecule type" value="Genomic_DNA"/>
</dbReference>
<dbReference type="PROSITE" id="PS50893">
    <property type="entry name" value="ABC_TRANSPORTER_2"/>
    <property type="match status" value="1"/>
</dbReference>
<feature type="domain" description="ABC transporter" evidence="3">
    <location>
        <begin position="2"/>
        <end position="237"/>
    </location>
</feature>
<proteinExistence type="predicted"/>
<evidence type="ECO:0000259" key="3">
    <source>
        <dbReference type="PROSITE" id="PS50893"/>
    </source>
</evidence>
<evidence type="ECO:0000313" key="4">
    <source>
        <dbReference type="EMBL" id="MCT2043141.1"/>
    </source>
</evidence>
<dbReference type="Pfam" id="PF00005">
    <property type="entry name" value="ABC_tran"/>
    <property type="match status" value="1"/>
</dbReference>
<name>A0ABT2HYB4_9MICO</name>
<keyword evidence="2 4" id="KW-0067">ATP-binding</keyword>
<dbReference type="Proteomes" id="UP001525379">
    <property type="component" value="Unassembled WGS sequence"/>
</dbReference>
<reference evidence="4 5" key="1">
    <citation type="submission" date="2022-04" db="EMBL/GenBank/DDBJ databases">
        <title>Human microbiome associated bacterial genomes.</title>
        <authorList>
            <person name="Sandstrom S."/>
            <person name="Salamzade R."/>
            <person name="Kalan L.R."/>
        </authorList>
    </citation>
    <scope>NUCLEOTIDE SEQUENCE [LARGE SCALE GENOMIC DNA]</scope>
    <source>
        <strain evidence="5">p3-SID1799</strain>
    </source>
</reference>
<dbReference type="InterPro" id="IPR003439">
    <property type="entry name" value="ABC_transporter-like_ATP-bd"/>
</dbReference>
<keyword evidence="1" id="KW-0547">Nucleotide-binding</keyword>
<dbReference type="SMART" id="SM00382">
    <property type="entry name" value="AAA"/>
    <property type="match status" value="1"/>
</dbReference>
<dbReference type="InterPro" id="IPR027417">
    <property type="entry name" value="P-loop_NTPase"/>
</dbReference>
<dbReference type="PROSITE" id="PS00211">
    <property type="entry name" value="ABC_TRANSPORTER_1"/>
    <property type="match status" value="1"/>
</dbReference>